<keyword evidence="2 7" id="KW-0251">Elongation factor</keyword>
<dbReference type="Pfam" id="PF03144">
    <property type="entry name" value="GTP_EFTU_D2"/>
    <property type="match status" value="1"/>
</dbReference>
<dbReference type="SUPFAM" id="SSF50447">
    <property type="entry name" value="Translation proteins"/>
    <property type="match status" value="1"/>
</dbReference>
<keyword evidence="5 7" id="KW-0648">Protein biosynthesis</keyword>
<feature type="binding site" evidence="7">
    <location>
        <position position="26"/>
    </location>
    <ligand>
        <name>Mg(2+)</name>
        <dbReference type="ChEBI" id="CHEBI:18420"/>
    </ligand>
</feature>
<dbReference type="PRINTS" id="PR00315">
    <property type="entry name" value="ELONGATNFCT"/>
</dbReference>
<evidence type="ECO:0000256" key="5">
    <source>
        <dbReference type="ARBA" id="ARBA00022917"/>
    </source>
</evidence>
<dbReference type="EC" id="3.6.5.3" evidence="7"/>
<dbReference type="CDD" id="cd03707">
    <property type="entry name" value="EFTU_III"/>
    <property type="match status" value="1"/>
</dbReference>
<dbReference type="NCBIfam" id="NF009373">
    <property type="entry name" value="PRK12736.1"/>
    <property type="match status" value="1"/>
</dbReference>
<keyword evidence="11" id="KW-1185">Reference proteome</keyword>
<keyword evidence="1 7" id="KW-0547">Nucleotide-binding</keyword>
<feature type="binding site" evidence="7">
    <location>
        <begin position="139"/>
        <end position="142"/>
    </location>
    <ligand>
        <name>GTP</name>
        <dbReference type="ChEBI" id="CHEBI:37565"/>
    </ligand>
</feature>
<dbReference type="InterPro" id="IPR041709">
    <property type="entry name" value="EF-Tu_GTP-bd"/>
</dbReference>
<evidence type="ECO:0000256" key="2">
    <source>
        <dbReference type="ARBA" id="ARBA00022768"/>
    </source>
</evidence>
<dbReference type="NCBIfam" id="TIGR00485">
    <property type="entry name" value="EF-Tu"/>
    <property type="match status" value="1"/>
</dbReference>
<dbReference type="NCBIfam" id="NF000766">
    <property type="entry name" value="PRK00049.1"/>
    <property type="match status" value="1"/>
</dbReference>
<evidence type="ECO:0000313" key="10">
    <source>
        <dbReference type="EMBL" id="GAA5003609.1"/>
    </source>
</evidence>
<dbReference type="InterPro" id="IPR004541">
    <property type="entry name" value="Transl_elong_EFTu/EF1A_bac/org"/>
</dbReference>
<dbReference type="PANTHER" id="PTHR43721">
    <property type="entry name" value="ELONGATION FACTOR TU-RELATED"/>
    <property type="match status" value="1"/>
</dbReference>
<dbReference type="PROSITE" id="PS00301">
    <property type="entry name" value="G_TR_1"/>
    <property type="match status" value="1"/>
</dbReference>
<dbReference type="InterPro" id="IPR005225">
    <property type="entry name" value="Small_GTP-bd"/>
</dbReference>
<proteinExistence type="inferred from homology"/>
<comment type="catalytic activity">
    <reaction evidence="7">
        <text>GTP + H2O = GDP + phosphate + H(+)</text>
        <dbReference type="Rhea" id="RHEA:19669"/>
        <dbReference type="ChEBI" id="CHEBI:15377"/>
        <dbReference type="ChEBI" id="CHEBI:15378"/>
        <dbReference type="ChEBI" id="CHEBI:37565"/>
        <dbReference type="ChEBI" id="CHEBI:43474"/>
        <dbReference type="ChEBI" id="CHEBI:58189"/>
        <dbReference type="EC" id="3.6.5.3"/>
    </reaction>
</comment>
<dbReference type="InterPro" id="IPR000795">
    <property type="entry name" value="T_Tr_GTP-bd_dom"/>
</dbReference>
<protein>
    <recommendedName>
        <fullName evidence="7 8">Elongation factor Tu</fullName>
        <shortName evidence="7">EF-Tu</shortName>
        <ecNumber evidence="7">3.6.5.3</ecNumber>
    </recommendedName>
</protein>
<dbReference type="EMBL" id="BAABIV010000028">
    <property type="protein sequence ID" value="GAA5003609.1"/>
    <property type="molecule type" value="Genomic_DNA"/>
</dbReference>
<feature type="binding site" evidence="7">
    <location>
        <begin position="84"/>
        <end position="88"/>
    </location>
    <ligand>
        <name>GTP</name>
        <dbReference type="ChEBI" id="CHEBI:37565"/>
    </ligand>
</feature>
<dbReference type="Gene3D" id="2.40.30.10">
    <property type="entry name" value="Translation factors"/>
    <property type="match status" value="2"/>
</dbReference>
<keyword evidence="7" id="KW-0479">Metal-binding</keyword>
<dbReference type="Gene3D" id="3.40.50.300">
    <property type="entry name" value="P-loop containing nucleotide triphosphate hydrolases"/>
    <property type="match status" value="1"/>
</dbReference>
<dbReference type="InterPro" id="IPR027417">
    <property type="entry name" value="P-loop_NTPase"/>
</dbReference>
<gene>
    <name evidence="10" type="primary">tuf_2</name>
    <name evidence="7" type="synonym">tuf</name>
    <name evidence="10" type="ORF">GCM10023257_55700</name>
</gene>
<feature type="binding site" evidence="7">
    <location>
        <begin position="19"/>
        <end position="26"/>
    </location>
    <ligand>
        <name>GTP</name>
        <dbReference type="ChEBI" id="CHEBI:37565"/>
    </ligand>
</feature>
<dbReference type="Pfam" id="PF03143">
    <property type="entry name" value="GTP_EFTU_D3"/>
    <property type="match status" value="1"/>
</dbReference>
<reference evidence="11" key="1">
    <citation type="journal article" date="2019" name="Int. J. Syst. Evol. Microbiol.">
        <title>The Global Catalogue of Microorganisms (GCM) 10K type strain sequencing project: providing services to taxonomists for standard genome sequencing and annotation.</title>
        <authorList>
            <consortium name="The Broad Institute Genomics Platform"/>
            <consortium name="The Broad Institute Genome Sequencing Center for Infectious Disease"/>
            <person name="Wu L."/>
            <person name="Ma J."/>
        </authorList>
    </citation>
    <scope>NUCLEOTIDE SEQUENCE [LARGE SCALE GENOMIC DNA]</scope>
    <source>
        <strain evidence="11">JCM 17657</strain>
    </source>
</reference>
<dbReference type="InterPro" id="IPR050055">
    <property type="entry name" value="EF-Tu_GTPase"/>
</dbReference>
<comment type="subunit">
    <text evidence="7">Monomer.</text>
</comment>
<dbReference type="Proteomes" id="UP001500610">
    <property type="component" value="Unassembled WGS sequence"/>
</dbReference>
<name>A0ABP9IPY0_9ACTN</name>
<dbReference type="RefSeq" id="WP_226029453.1">
    <property type="nucleotide sequence ID" value="NZ_BAABIV010000028.1"/>
</dbReference>
<dbReference type="InterPro" id="IPR004160">
    <property type="entry name" value="Transl_elong_EFTu/EF1A_C"/>
</dbReference>
<evidence type="ECO:0000313" key="11">
    <source>
        <dbReference type="Proteomes" id="UP001500610"/>
    </source>
</evidence>
<dbReference type="NCBIfam" id="TIGR00231">
    <property type="entry name" value="small_GTP"/>
    <property type="match status" value="1"/>
</dbReference>
<sequence>MSKTAYVRTKPHLNIGTMGHVDHGKTTLTAAITKVLAERGAGSTTQYVSFDRIDRAPEEAARGITINIAHVEYETDTRHYAHVDMPGHADYVKNMVTGAAQLDGAILVVSALDGIMPQTAEHVLLARQVGVDHIVVALNKADAGDEELTDLVELEVRELLTAQGYGGDSVPVVRVSGLKALEGDPRWTASVEALLDAVDTYVPMPERYLDAPFLLPVENVLTITGRGTVVTGAVERGTVRVGDRVEVLGASVETVVTGLETFGKPMAEAQAGDNVALLLRGVARDTVRRGHIVAAPGSVVPARRFTAQVYVLSTREGGRSTPLTTGYRPQFYIRTADVVGDVDLGEAALARPGDTVTMTVELGREVPLETGLGFAIREGGRTVGAGTVTAVQ</sequence>
<dbReference type="InterPro" id="IPR031157">
    <property type="entry name" value="G_TR_CS"/>
</dbReference>
<dbReference type="InterPro" id="IPR009000">
    <property type="entry name" value="Transl_B-barrel_sf"/>
</dbReference>
<feature type="domain" description="Tr-type G" evidence="9">
    <location>
        <begin position="10"/>
        <end position="206"/>
    </location>
</feature>
<keyword evidence="3 7" id="KW-0378">Hydrolase</keyword>
<evidence type="ECO:0000256" key="7">
    <source>
        <dbReference type="HAMAP-Rule" id="MF_00118"/>
    </source>
</evidence>
<evidence type="ECO:0000256" key="1">
    <source>
        <dbReference type="ARBA" id="ARBA00022741"/>
    </source>
</evidence>
<dbReference type="HAMAP" id="MF_00118_B">
    <property type="entry name" value="EF_Tu_B"/>
    <property type="match status" value="1"/>
</dbReference>
<organism evidence="10 11">
    <name type="scientific">Streptomyces hyderabadensis</name>
    <dbReference type="NCBI Taxonomy" id="598549"/>
    <lineage>
        <taxon>Bacteria</taxon>
        <taxon>Bacillati</taxon>
        <taxon>Actinomycetota</taxon>
        <taxon>Actinomycetes</taxon>
        <taxon>Kitasatosporales</taxon>
        <taxon>Streptomycetaceae</taxon>
        <taxon>Streptomyces</taxon>
    </lineage>
</organism>
<dbReference type="SUPFAM" id="SSF50465">
    <property type="entry name" value="EF-Tu/eEF-1alpha/eIF2-gamma C-terminal domain"/>
    <property type="match status" value="1"/>
</dbReference>
<comment type="similarity">
    <text evidence="7">Belongs to the TRAFAC class translation factor GTPase superfamily. Classic translation factor GTPase family. EF-Tu/EF-1A subfamily.</text>
</comment>
<accession>A0ABP9IPY0</accession>
<comment type="caution">
    <text evidence="10">The sequence shown here is derived from an EMBL/GenBank/DDBJ whole genome shotgun (WGS) entry which is preliminary data.</text>
</comment>
<dbReference type="SUPFAM" id="SSF52540">
    <property type="entry name" value="P-loop containing nucleoside triphosphate hydrolases"/>
    <property type="match status" value="1"/>
</dbReference>
<keyword evidence="7" id="KW-0963">Cytoplasm</keyword>
<keyword evidence="6 7" id="KW-0342">GTP-binding</keyword>
<dbReference type="InterPro" id="IPR004161">
    <property type="entry name" value="EFTu-like_2"/>
</dbReference>
<dbReference type="NCBIfam" id="NF009372">
    <property type="entry name" value="PRK12735.1"/>
    <property type="match status" value="1"/>
</dbReference>
<dbReference type="Pfam" id="PF00009">
    <property type="entry name" value="GTP_EFTU"/>
    <property type="match status" value="1"/>
</dbReference>
<evidence type="ECO:0000256" key="6">
    <source>
        <dbReference type="ARBA" id="ARBA00023134"/>
    </source>
</evidence>
<dbReference type="PROSITE" id="PS51722">
    <property type="entry name" value="G_TR_2"/>
    <property type="match status" value="1"/>
</dbReference>
<evidence type="ECO:0000259" key="9">
    <source>
        <dbReference type="PROSITE" id="PS51722"/>
    </source>
</evidence>
<evidence type="ECO:0000256" key="8">
    <source>
        <dbReference type="NCBIfam" id="TIGR00485"/>
    </source>
</evidence>
<dbReference type="PANTHER" id="PTHR43721:SF22">
    <property type="entry name" value="ELONGATION FACTOR TU, MITOCHONDRIAL"/>
    <property type="match status" value="1"/>
</dbReference>
<comment type="function">
    <text evidence="7">GTP hydrolase that promotes the GTP-dependent binding of aminoacyl-tRNA to the A-site of ribosomes during protein biosynthesis.</text>
</comment>
<evidence type="ECO:0000256" key="4">
    <source>
        <dbReference type="ARBA" id="ARBA00022842"/>
    </source>
</evidence>
<keyword evidence="4 7" id="KW-0460">Magnesium</keyword>
<evidence type="ECO:0000256" key="3">
    <source>
        <dbReference type="ARBA" id="ARBA00022801"/>
    </source>
</evidence>
<dbReference type="GO" id="GO:0003746">
    <property type="term" value="F:translation elongation factor activity"/>
    <property type="evidence" value="ECO:0007669"/>
    <property type="project" value="UniProtKB-KW"/>
</dbReference>
<comment type="subcellular location">
    <subcellularLocation>
        <location evidence="7">Cytoplasm</location>
    </subcellularLocation>
</comment>
<dbReference type="InterPro" id="IPR009001">
    <property type="entry name" value="Transl_elong_EF1A/Init_IF2_C"/>
</dbReference>
<dbReference type="CDD" id="cd01884">
    <property type="entry name" value="EF_Tu"/>
    <property type="match status" value="1"/>
</dbReference>